<dbReference type="STRING" id="1561003.Ark11_0472"/>
<organism evidence="1 2">
    <name type="scientific">Candidatus Ichthyocystis hellenicum</name>
    <dbReference type="NCBI Taxonomy" id="1561003"/>
    <lineage>
        <taxon>Bacteria</taxon>
        <taxon>Pseudomonadati</taxon>
        <taxon>Pseudomonadota</taxon>
        <taxon>Betaproteobacteria</taxon>
        <taxon>Burkholderiales</taxon>
        <taxon>Candidatus Ichthyocystis</taxon>
    </lineage>
</organism>
<dbReference type="EMBL" id="LN906597">
    <property type="protein sequence ID" value="CUT17321.1"/>
    <property type="molecule type" value="Genomic_DNA"/>
</dbReference>
<evidence type="ECO:0000313" key="2">
    <source>
        <dbReference type="Proteomes" id="UP000198651"/>
    </source>
</evidence>
<reference evidence="2" key="1">
    <citation type="submission" date="2015-11" db="EMBL/GenBank/DDBJ databases">
        <authorList>
            <person name="Seth-Smith H.M.B."/>
        </authorList>
    </citation>
    <scope>NUCLEOTIDE SEQUENCE [LARGE SCALE GENOMIC DNA]</scope>
    <source>
        <strain evidence="2">2013Ark11</strain>
    </source>
</reference>
<proteinExistence type="predicted"/>
<dbReference type="Proteomes" id="UP000198651">
    <property type="component" value="Chromosome I"/>
</dbReference>
<keyword evidence="2" id="KW-1185">Reference proteome</keyword>
<name>A0A0S4M0J4_9BURK</name>
<gene>
    <name evidence="1" type="ORF">Ark11_0472</name>
</gene>
<protein>
    <recommendedName>
        <fullName evidence="3">Ubiquinone biosynthesis accessory factor UbiK</fullName>
    </recommendedName>
</protein>
<sequence>MIDKEKIAKALSGSCPKDFGRFVKKKVDTLVASKLTSLGFMSYDTFRAQRNFLDDIEKRICLLEEKLDRVEKSVNERESK</sequence>
<dbReference type="AlphaFoldDB" id="A0A0S4M0J4"/>
<evidence type="ECO:0008006" key="3">
    <source>
        <dbReference type="Google" id="ProtNLM"/>
    </source>
</evidence>
<evidence type="ECO:0000313" key="1">
    <source>
        <dbReference type="EMBL" id="CUT17321.1"/>
    </source>
</evidence>
<accession>A0A0S4M0J4</accession>